<name>A0A6J6NIH6_9ZZZZ</name>
<proteinExistence type="predicted"/>
<dbReference type="InterPro" id="IPR021412">
    <property type="entry name" value="DUF3052"/>
</dbReference>
<evidence type="ECO:0000313" key="4">
    <source>
        <dbReference type="EMBL" id="CAB5073913.1"/>
    </source>
</evidence>
<dbReference type="EMBL" id="CAEZXB010000033">
    <property type="protein sequence ID" value="CAB4684293.1"/>
    <property type="molecule type" value="Genomic_DNA"/>
</dbReference>
<reference evidence="1" key="1">
    <citation type="submission" date="2020-05" db="EMBL/GenBank/DDBJ databases">
        <authorList>
            <person name="Chiriac C."/>
            <person name="Salcher M."/>
            <person name="Ghai R."/>
            <person name="Kavagutti S V."/>
        </authorList>
    </citation>
    <scope>NUCLEOTIDE SEQUENCE</scope>
</reference>
<dbReference type="EMBL" id="CAEZXN010000022">
    <property type="protein sequence ID" value="CAB4698412.1"/>
    <property type="molecule type" value="Genomic_DNA"/>
</dbReference>
<dbReference type="EMBL" id="CAFBRC010000024">
    <property type="protein sequence ID" value="CAB5073913.1"/>
    <property type="molecule type" value="Genomic_DNA"/>
</dbReference>
<dbReference type="AlphaFoldDB" id="A0A6J6NIH6"/>
<dbReference type="EMBL" id="CAFBAA010000030">
    <property type="protein sequence ID" value="CAB4844452.1"/>
    <property type="molecule type" value="Genomic_DNA"/>
</dbReference>
<protein>
    <submittedName>
        <fullName evidence="1">Unannotated protein</fullName>
    </submittedName>
</protein>
<accession>A0A6J6NIH6</accession>
<gene>
    <name evidence="1" type="ORF">UFOPK2342_01382</name>
    <name evidence="2" type="ORF">UFOPK2423_01028</name>
    <name evidence="3" type="ORF">UFOPK3266_01129</name>
    <name evidence="4" type="ORF">UFOPK4367_00508</name>
</gene>
<evidence type="ECO:0000313" key="3">
    <source>
        <dbReference type="EMBL" id="CAB4844452.1"/>
    </source>
</evidence>
<sequence length="139" mass="14543">MSTAAGSAGVASRLGVIPGALVIEMGFGPDVDMALRDEITALAGSDFLSDETEEVVDIALIWFRDDDGDLVDLLVDALTFLADSGAIWVITPKAGRPQHVEPSDIQEAAPTAGLSQTSSFAVAKDWTATKLTAPKASRR</sequence>
<evidence type="ECO:0000313" key="2">
    <source>
        <dbReference type="EMBL" id="CAB4698412.1"/>
    </source>
</evidence>
<evidence type="ECO:0000313" key="1">
    <source>
        <dbReference type="EMBL" id="CAB4684293.1"/>
    </source>
</evidence>
<dbReference type="Pfam" id="PF11253">
    <property type="entry name" value="DUF3052"/>
    <property type="match status" value="1"/>
</dbReference>
<organism evidence="1">
    <name type="scientific">freshwater metagenome</name>
    <dbReference type="NCBI Taxonomy" id="449393"/>
    <lineage>
        <taxon>unclassified sequences</taxon>
        <taxon>metagenomes</taxon>
        <taxon>ecological metagenomes</taxon>
    </lineage>
</organism>